<dbReference type="PANTHER" id="PTHR30443:SF0">
    <property type="entry name" value="PHOSPHOETHANOLAMINE TRANSFERASE EPTA"/>
    <property type="match status" value="1"/>
</dbReference>
<feature type="domain" description="Phosphoethanolamine transferase N-terminal" evidence="10">
    <location>
        <begin position="59"/>
        <end position="209"/>
    </location>
</feature>
<keyword evidence="4 11" id="KW-0808">Transferase</keyword>
<dbReference type="Proteomes" id="UP001201273">
    <property type="component" value="Unassembled WGS sequence"/>
</dbReference>
<feature type="transmembrane region" description="Helical" evidence="8">
    <location>
        <begin position="120"/>
        <end position="142"/>
    </location>
</feature>
<dbReference type="RefSeq" id="WP_233054618.1">
    <property type="nucleotide sequence ID" value="NZ_JAIMJA010000026.1"/>
</dbReference>
<keyword evidence="2" id="KW-1003">Cell membrane</keyword>
<feature type="transmembrane region" description="Helical" evidence="8">
    <location>
        <begin position="78"/>
        <end position="100"/>
    </location>
</feature>
<dbReference type="InterPro" id="IPR017850">
    <property type="entry name" value="Alkaline_phosphatase_core_sf"/>
</dbReference>
<evidence type="ECO:0000256" key="5">
    <source>
        <dbReference type="ARBA" id="ARBA00022692"/>
    </source>
</evidence>
<dbReference type="Pfam" id="PF00884">
    <property type="entry name" value="Sulfatase"/>
    <property type="match status" value="1"/>
</dbReference>
<keyword evidence="6 8" id="KW-1133">Transmembrane helix</keyword>
<comment type="subcellular location">
    <subcellularLocation>
        <location evidence="1">Cell inner membrane</location>
        <topology evidence="1">Multi-pass membrane protein</topology>
    </subcellularLocation>
</comment>
<feature type="transmembrane region" description="Helical" evidence="8">
    <location>
        <begin position="7"/>
        <end position="28"/>
    </location>
</feature>
<evidence type="ECO:0000256" key="7">
    <source>
        <dbReference type="ARBA" id="ARBA00023136"/>
    </source>
</evidence>
<dbReference type="InterPro" id="IPR000917">
    <property type="entry name" value="Sulfatase_N"/>
</dbReference>
<evidence type="ECO:0000256" key="2">
    <source>
        <dbReference type="ARBA" id="ARBA00022475"/>
    </source>
</evidence>
<dbReference type="InterPro" id="IPR040423">
    <property type="entry name" value="PEA_transferase"/>
</dbReference>
<gene>
    <name evidence="11" type="ORF">K6Y31_18970</name>
</gene>
<protein>
    <submittedName>
        <fullName evidence="11">Phosphoethanolamine--lipid A transferase</fullName>
    </submittedName>
</protein>
<feature type="transmembrane region" description="Helical" evidence="8">
    <location>
        <begin position="154"/>
        <end position="176"/>
    </location>
</feature>
<evidence type="ECO:0000256" key="3">
    <source>
        <dbReference type="ARBA" id="ARBA00022519"/>
    </source>
</evidence>
<evidence type="ECO:0000313" key="12">
    <source>
        <dbReference type="Proteomes" id="UP001201273"/>
    </source>
</evidence>
<keyword evidence="3" id="KW-0997">Cell inner membrane</keyword>
<proteinExistence type="predicted"/>
<evidence type="ECO:0000256" key="4">
    <source>
        <dbReference type="ARBA" id="ARBA00022679"/>
    </source>
</evidence>
<accession>A0ABS8WFE5</accession>
<keyword evidence="5 8" id="KW-0812">Transmembrane</keyword>
<dbReference type="Gene3D" id="3.40.720.10">
    <property type="entry name" value="Alkaline Phosphatase, subunit A"/>
    <property type="match status" value="1"/>
</dbReference>
<keyword evidence="7 8" id="KW-0472">Membrane</keyword>
<dbReference type="NCBIfam" id="NF028537">
    <property type="entry name" value="P_eth_NH2_trans"/>
    <property type="match status" value="1"/>
</dbReference>
<comment type="caution">
    <text evidence="11">The sequence shown here is derived from an EMBL/GenBank/DDBJ whole genome shotgun (WGS) entry which is preliminary data.</text>
</comment>
<evidence type="ECO:0000259" key="9">
    <source>
        <dbReference type="Pfam" id="PF00884"/>
    </source>
</evidence>
<evidence type="ECO:0000256" key="8">
    <source>
        <dbReference type="SAM" id="Phobius"/>
    </source>
</evidence>
<keyword evidence="12" id="KW-1185">Reference proteome</keyword>
<dbReference type="EMBL" id="JAIMJA010000026">
    <property type="protein sequence ID" value="MCE2596862.1"/>
    <property type="molecule type" value="Genomic_DNA"/>
</dbReference>
<evidence type="ECO:0000256" key="1">
    <source>
        <dbReference type="ARBA" id="ARBA00004429"/>
    </source>
</evidence>
<evidence type="ECO:0000259" key="10">
    <source>
        <dbReference type="Pfam" id="PF08019"/>
    </source>
</evidence>
<feature type="domain" description="Sulfatase N-terminal" evidence="9">
    <location>
        <begin position="241"/>
        <end position="531"/>
    </location>
</feature>
<dbReference type="InterPro" id="IPR058130">
    <property type="entry name" value="PEA_transf_C"/>
</dbReference>
<organism evidence="11 12">
    <name type="scientific">Motilimonas cestriensis</name>
    <dbReference type="NCBI Taxonomy" id="2742685"/>
    <lineage>
        <taxon>Bacteria</taxon>
        <taxon>Pseudomonadati</taxon>
        <taxon>Pseudomonadota</taxon>
        <taxon>Gammaproteobacteria</taxon>
        <taxon>Alteromonadales</taxon>
        <taxon>Alteromonadales genera incertae sedis</taxon>
        <taxon>Motilimonas</taxon>
    </lineage>
</organism>
<dbReference type="PANTHER" id="PTHR30443">
    <property type="entry name" value="INNER MEMBRANE PROTEIN"/>
    <property type="match status" value="1"/>
</dbReference>
<reference evidence="11 12" key="1">
    <citation type="journal article" date="2022" name="Environ. Microbiol. Rep.">
        <title>Eco-phylogenetic analyses reveal divergent evolution of vitamin B12 metabolism in the marine bacterial family 'Psychromonadaceae'.</title>
        <authorList>
            <person name="Jin X."/>
            <person name="Yang Y."/>
            <person name="Cao H."/>
            <person name="Gao B."/>
            <person name="Zhao Z."/>
        </authorList>
    </citation>
    <scope>NUCLEOTIDE SEQUENCE [LARGE SCALE GENOMIC DNA]</scope>
    <source>
        <strain evidence="11 12">MKS20</strain>
    </source>
</reference>
<feature type="transmembrane region" description="Helical" evidence="8">
    <location>
        <begin position="48"/>
        <end position="66"/>
    </location>
</feature>
<evidence type="ECO:0000313" key="11">
    <source>
        <dbReference type="EMBL" id="MCE2596862.1"/>
    </source>
</evidence>
<dbReference type="CDD" id="cd16017">
    <property type="entry name" value="LptA"/>
    <property type="match status" value="1"/>
</dbReference>
<dbReference type="SUPFAM" id="SSF53649">
    <property type="entry name" value="Alkaline phosphatase-like"/>
    <property type="match status" value="1"/>
</dbReference>
<dbReference type="GO" id="GO:0016740">
    <property type="term" value="F:transferase activity"/>
    <property type="evidence" value="ECO:0007669"/>
    <property type="project" value="UniProtKB-KW"/>
</dbReference>
<sequence length="548" mass="62164">MKQIKLATLRLSFSSFTFLLALYFALIVNIPVYKELHSILIQQGEFKVGFAISLPIFFIAALNLIFNLFTWPWLGKPFFALLLVLSSMVSYASFHYGTLFDYDMMVNIVETDPSEASSYLSLYSVSWTLMMGIIPAILVFAVKLTTEGAFGRVLLKKLLSMALSIVVIVLIAALYYQDYSSVGRNNSYLKKMLIPTYFVHSASKLVNTRYLTTPQPYRQLGLDAKQSEQALQMAEQKTTLLVLVVGETARSQNYELNGYDRPTNKYIRNLNVISYQDVSACGTSTAISLPCMFSYLPRSNFDRQVANNQDNVLDILKTAEVSQLWLENNGGDKGVARNIELFTVDRSRKDSFCNGSTCHDMALLQDFEQNVAKLKGNMLINMHLIGSHGPTYFQRYPEEQREFKPDCQRADIENCSVEQIINTYDNTILYTDYVLSETIKKLKVLEARYNTALVYISDHGESLGEGGLFLHGMPYRLAPEYQTKVPLMLWMSPSFAQAKNINQDCLKASARQTDLFSHDYIFHSLLGILDVHTKVYDSSLDLFEPCRA</sequence>
<evidence type="ECO:0000256" key="6">
    <source>
        <dbReference type="ARBA" id="ARBA00022989"/>
    </source>
</evidence>
<dbReference type="InterPro" id="IPR012549">
    <property type="entry name" value="EptA-like_N"/>
</dbReference>
<dbReference type="Pfam" id="PF08019">
    <property type="entry name" value="EptA_B_N"/>
    <property type="match status" value="1"/>
</dbReference>
<name>A0ABS8WFE5_9GAMM</name>